<dbReference type="InterPro" id="IPR033699">
    <property type="entry name" value="POLO_box_Plk4_1"/>
</dbReference>
<evidence type="ECO:0000256" key="7">
    <source>
        <dbReference type="SAM" id="MobiDB-lite"/>
    </source>
</evidence>
<dbReference type="EMBL" id="JARKIE010000183">
    <property type="protein sequence ID" value="KAJ7670277.1"/>
    <property type="molecule type" value="Genomic_DNA"/>
</dbReference>
<dbReference type="PROSITE" id="PS50011">
    <property type="entry name" value="PROTEIN_KINASE_DOM"/>
    <property type="match status" value="1"/>
</dbReference>
<dbReference type="SUPFAM" id="SSF56112">
    <property type="entry name" value="Protein kinase-like (PK-like)"/>
    <property type="match status" value="1"/>
</dbReference>
<evidence type="ECO:0000313" key="11">
    <source>
        <dbReference type="EMBL" id="KAJ7670277.1"/>
    </source>
</evidence>
<feature type="domain" description="Cryptic POLO box 2 (CPB2)" evidence="10">
    <location>
        <begin position="532"/>
        <end position="681"/>
    </location>
</feature>
<keyword evidence="12" id="KW-1185">Reference proteome</keyword>
<dbReference type="InterPro" id="IPR011009">
    <property type="entry name" value="Kinase-like_dom_sf"/>
</dbReference>
<feature type="domain" description="Cryptic POLO box 1 (CPB1)" evidence="9">
    <location>
        <begin position="423"/>
        <end position="531"/>
    </location>
</feature>
<keyword evidence="4" id="KW-0547">Nucleotide-binding</keyword>
<dbReference type="PROSITE" id="PS51984">
    <property type="entry name" value="CPB1"/>
    <property type="match status" value="1"/>
</dbReference>
<feature type="region of interest" description="Disordered" evidence="7">
    <location>
        <begin position="653"/>
        <end position="702"/>
    </location>
</feature>
<feature type="compositionally biased region" description="Polar residues" evidence="7">
    <location>
        <begin position="370"/>
        <end position="379"/>
    </location>
</feature>
<organism evidence="11 12">
    <name type="scientific">Mycena rosella</name>
    <name type="common">Pink bonnet</name>
    <name type="synonym">Agaricus rosellus</name>
    <dbReference type="NCBI Taxonomy" id="1033263"/>
    <lineage>
        <taxon>Eukaryota</taxon>
        <taxon>Fungi</taxon>
        <taxon>Dikarya</taxon>
        <taxon>Basidiomycota</taxon>
        <taxon>Agaricomycotina</taxon>
        <taxon>Agaricomycetes</taxon>
        <taxon>Agaricomycetidae</taxon>
        <taxon>Agaricales</taxon>
        <taxon>Marasmiineae</taxon>
        <taxon>Mycenaceae</taxon>
        <taxon>Mycena</taxon>
    </lineage>
</organism>
<dbReference type="Proteomes" id="UP001221757">
    <property type="component" value="Unassembled WGS sequence"/>
</dbReference>
<evidence type="ECO:0000259" key="9">
    <source>
        <dbReference type="PROSITE" id="PS51984"/>
    </source>
</evidence>
<protein>
    <submittedName>
        <fullName evidence="11">Kinase-like domain-containing protein</fullName>
    </submittedName>
</protein>
<reference evidence="11" key="1">
    <citation type="submission" date="2023-03" db="EMBL/GenBank/DDBJ databases">
        <title>Massive genome expansion in bonnet fungi (Mycena s.s.) driven by repeated elements and novel gene families across ecological guilds.</title>
        <authorList>
            <consortium name="Lawrence Berkeley National Laboratory"/>
            <person name="Harder C.B."/>
            <person name="Miyauchi S."/>
            <person name="Viragh M."/>
            <person name="Kuo A."/>
            <person name="Thoen E."/>
            <person name="Andreopoulos B."/>
            <person name="Lu D."/>
            <person name="Skrede I."/>
            <person name="Drula E."/>
            <person name="Henrissat B."/>
            <person name="Morin E."/>
            <person name="Kohler A."/>
            <person name="Barry K."/>
            <person name="LaButti K."/>
            <person name="Morin E."/>
            <person name="Salamov A."/>
            <person name="Lipzen A."/>
            <person name="Mereny Z."/>
            <person name="Hegedus B."/>
            <person name="Baldrian P."/>
            <person name="Stursova M."/>
            <person name="Weitz H."/>
            <person name="Taylor A."/>
            <person name="Grigoriev I.V."/>
            <person name="Nagy L.G."/>
            <person name="Martin F."/>
            <person name="Kauserud H."/>
        </authorList>
    </citation>
    <scope>NUCLEOTIDE SEQUENCE</scope>
    <source>
        <strain evidence="11">CBHHK067</strain>
    </source>
</reference>
<dbReference type="GO" id="GO:0004674">
    <property type="term" value="F:protein serine/threonine kinase activity"/>
    <property type="evidence" value="ECO:0007669"/>
    <property type="project" value="UniProtKB-KW"/>
</dbReference>
<evidence type="ECO:0000256" key="5">
    <source>
        <dbReference type="ARBA" id="ARBA00022777"/>
    </source>
</evidence>
<dbReference type="InterPro" id="IPR046437">
    <property type="entry name" value="Ser_Thr-PK_POLO_box_1_sf"/>
</dbReference>
<evidence type="ECO:0000256" key="4">
    <source>
        <dbReference type="ARBA" id="ARBA00022741"/>
    </source>
</evidence>
<name>A0AAD7G5Q3_MYCRO</name>
<comment type="subcellular location">
    <subcellularLocation>
        <location evidence="1">Cytoplasm</location>
    </subcellularLocation>
</comment>
<keyword evidence="6" id="KW-0067">ATP-binding</keyword>
<feature type="compositionally biased region" description="Pro residues" evidence="7">
    <location>
        <begin position="685"/>
        <end position="694"/>
    </location>
</feature>
<dbReference type="PANTHER" id="PTHR24345:SF91">
    <property type="entry name" value="SERINE_THREONINE-PROTEIN KINASE PLK4"/>
    <property type="match status" value="1"/>
</dbReference>
<evidence type="ECO:0000256" key="3">
    <source>
        <dbReference type="ARBA" id="ARBA00022679"/>
    </source>
</evidence>
<keyword evidence="2" id="KW-0723">Serine/threonine-protein kinase</keyword>
<feature type="compositionally biased region" description="Basic and acidic residues" evidence="7">
    <location>
        <begin position="392"/>
        <end position="401"/>
    </location>
</feature>
<dbReference type="InterPro" id="IPR000719">
    <property type="entry name" value="Prot_kinase_dom"/>
</dbReference>
<dbReference type="PANTHER" id="PTHR24345">
    <property type="entry name" value="SERINE/THREONINE-PROTEIN KINASE PLK"/>
    <property type="match status" value="1"/>
</dbReference>
<dbReference type="PROSITE" id="PS51985">
    <property type="entry name" value="CPB2"/>
    <property type="match status" value="1"/>
</dbReference>
<evidence type="ECO:0000259" key="10">
    <source>
        <dbReference type="PROSITE" id="PS51985"/>
    </source>
</evidence>
<keyword evidence="5 11" id="KW-0418">Kinase</keyword>
<gene>
    <name evidence="11" type="ORF">B0H17DRAFT_989652</name>
</gene>
<dbReference type="AlphaFoldDB" id="A0AAD7G5Q3"/>
<dbReference type="Gene3D" id="1.10.510.10">
    <property type="entry name" value="Transferase(Phosphotransferase) domain 1"/>
    <property type="match status" value="1"/>
</dbReference>
<proteinExistence type="predicted"/>
<dbReference type="Gene3D" id="3.30.1120.120">
    <property type="match status" value="1"/>
</dbReference>
<feature type="domain" description="Protein kinase" evidence="8">
    <location>
        <begin position="25"/>
        <end position="279"/>
    </location>
</feature>
<dbReference type="InterPro" id="IPR033698">
    <property type="entry name" value="POLO_box_Plk4_2"/>
</dbReference>
<evidence type="ECO:0000256" key="1">
    <source>
        <dbReference type="ARBA" id="ARBA00004496"/>
    </source>
</evidence>
<evidence type="ECO:0000256" key="2">
    <source>
        <dbReference type="ARBA" id="ARBA00022527"/>
    </source>
</evidence>
<dbReference type="GO" id="GO:0005634">
    <property type="term" value="C:nucleus"/>
    <property type="evidence" value="ECO:0007669"/>
    <property type="project" value="TreeGrafter"/>
</dbReference>
<keyword evidence="3" id="KW-0808">Transferase</keyword>
<evidence type="ECO:0000313" key="12">
    <source>
        <dbReference type="Proteomes" id="UP001221757"/>
    </source>
</evidence>
<dbReference type="GO" id="GO:0005737">
    <property type="term" value="C:cytoplasm"/>
    <property type="evidence" value="ECO:0007669"/>
    <property type="project" value="UniProtKB-SubCell"/>
</dbReference>
<dbReference type="Pfam" id="PF00069">
    <property type="entry name" value="Pkinase"/>
    <property type="match status" value="1"/>
</dbReference>
<feature type="region of interest" description="Disordered" evidence="7">
    <location>
        <begin position="348"/>
        <end position="422"/>
    </location>
</feature>
<sequence>MNRRAAVSSPLELLEKDFAPELEDYRVMEQIGSGRISTVYLVNCKRGRLRNRQLALRRVSTSRAGATELSGSAAEQPDIFCSLHHPSIVSLFRTFSTPSARFQLLELCAGGTLASYLDCNSVTEAHLRGILKSLIEALTYLKKQGIAHRKITPSNLLLTADGRIKLCDFDLATYLPSSKVPPDCFLANPHFVAPELLADLPYGCEADLWSVGCIAMTCLSGRRPFEAGSHPETVEKILSVSYVLPETISVEIQDLVVGLLEIDPIRRIQLPAILSHPFFDISLQVTPLKPIILATSESVLSKHALFESNLGLPRTPISVFPSVHRRSHPYAPNKTVIDDMLRRDALRGETPARRIVSDPLPLKPRRFTPEATTPSSSSQYRHHKTPQQAVHRQNDRGREPTEGVLSNCIPHSAADGSPPTLPVGTTRPSPFTTALLSPETHKTVHGQITILPSCSLLVDLREGERRRGQKGAEVLLLDAQGTEIEVYSAPHLSLPCCLAEPTKRYTIEELPSAYWRQYNDAGLLVERIKQRTPKLILNAGAAKCTLMANAPRADIELLFGPPSRRRTDQSAETFPDAPRMRLRLSRQCGSLEIAKHVSSARGEEWTKQVLKTIDELPHISAADWDSLSATEQDGMGHLARFWRICEVLEQVEREDSPIPAPYPSSSSGASKSRSRTLPVTDWPSIPRPPRPAPTPASFSSTPTQTLSLVNIVPRPPKLAAVLPPAIRKTHNRVPSPSDMASIEGQHLSVTGTTAILPTWCRDDLDLEPPTSDYRVPQTKFIPSVGWCIRHSSRVSQGGRYKIMFFDGAVLEIDVDEDWAELVTRAGETTRHNIRDCNSKRHIAERMKVFGEFVSMFDETEEGGPG</sequence>
<comment type="caution">
    <text evidence="11">The sequence shown here is derived from an EMBL/GenBank/DDBJ whole genome shotgun (WGS) entry which is preliminary data.</text>
</comment>
<evidence type="ECO:0000256" key="6">
    <source>
        <dbReference type="ARBA" id="ARBA00022840"/>
    </source>
</evidence>
<dbReference type="GO" id="GO:0005524">
    <property type="term" value="F:ATP binding"/>
    <property type="evidence" value="ECO:0007669"/>
    <property type="project" value="UniProtKB-KW"/>
</dbReference>
<accession>A0AAD7G5Q3</accession>
<evidence type="ECO:0000259" key="8">
    <source>
        <dbReference type="PROSITE" id="PS50011"/>
    </source>
</evidence>